<keyword evidence="3" id="KW-1185">Reference proteome</keyword>
<dbReference type="AlphaFoldDB" id="A0AAV7N985"/>
<accession>A0AAV7N985</accession>
<evidence type="ECO:0000313" key="3">
    <source>
        <dbReference type="Proteomes" id="UP001066276"/>
    </source>
</evidence>
<feature type="region of interest" description="Disordered" evidence="1">
    <location>
        <begin position="56"/>
        <end position="81"/>
    </location>
</feature>
<reference evidence="2" key="1">
    <citation type="journal article" date="2022" name="bioRxiv">
        <title>Sequencing and chromosome-scale assembly of the giantPleurodeles waltlgenome.</title>
        <authorList>
            <person name="Brown T."/>
            <person name="Elewa A."/>
            <person name="Iarovenko S."/>
            <person name="Subramanian E."/>
            <person name="Araus A.J."/>
            <person name="Petzold A."/>
            <person name="Susuki M."/>
            <person name="Suzuki K.-i.T."/>
            <person name="Hayashi T."/>
            <person name="Toyoda A."/>
            <person name="Oliveira C."/>
            <person name="Osipova E."/>
            <person name="Leigh N.D."/>
            <person name="Simon A."/>
            <person name="Yun M.H."/>
        </authorList>
    </citation>
    <scope>NUCLEOTIDE SEQUENCE</scope>
    <source>
        <strain evidence="2">20211129_DDA</strain>
        <tissue evidence="2">Liver</tissue>
    </source>
</reference>
<name>A0AAV7N985_PLEWA</name>
<comment type="caution">
    <text evidence="2">The sequence shown here is derived from an EMBL/GenBank/DDBJ whole genome shotgun (WGS) entry which is preliminary data.</text>
</comment>
<evidence type="ECO:0000256" key="1">
    <source>
        <dbReference type="SAM" id="MobiDB-lite"/>
    </source>
</evidence>
<gene>
    <name evidence="2" type="ORF">NDU88_000823</name>
</gene>
<evidence type="ECO:0000313" key="2">
    <source>
        <dbReference type="EMBL" id="KAJ1112561.1"/>
    </source>
</evidence>
<organism evidence="2 3">
    <name type="scientific">Pleurodeles waltl</name>
    <name type="common">Iberian ribbed newt</name>
    <dbReference type="NCBI Taxonomy" id="8319"/>
    <lineage>
        <taxon>Eukaryota</taxon>
        <taxon>Metazoa</taxon>
        <taxon>Chordata</taxon>
        <taxon>Craniata</taxon>
        <taxon>Vertebrata</taxon>
        <taxon>Euteleostomi</taxon>
        <taxon>Amphibia</taxon>
        <taxon>Batrachia</taxon>
        <taxon>Caudata</taxon>
        <taxon>Salamandroidea</taxon>
        <taxon>Salamandridae</taxon>
        <taxon>Pleurodelinae</taxon>
        <taxon>Pleurodeles</taxon>
    </lineage>
</organism>
<dbReference type="EMBL" id="JANPWB010000012">
    <property type="protein sequence ID" value="KAJ1112561.1"/>
    <property type="molecule type" value="Genomic_DNA"/>
</dbReference>
<protein>
    <submittedName>
        <fullName evidence="2">Uncharacterized protein</fullName>
    </submittedName>
</protein>
<dbReference type="Proteomes" id="UP001066276">
    <property type="component" value="Chromosome 8"/>
</dbReference>
<proteinExistence type="predicted"/>
<sequence length="81" mass="9003">MSSFEMSVRLKTAILLTTDRGHFIVNASLRLTSTYALLKALTSPLELRPLQFLRPSASPRDEQTEAAELGVIGMGRQKQRS</sequence>